<dbReference type="AlphaFoldDB" id="A0A0F4Z2K7"/>
<protein>
    <submittedName>
        <fullName evidence="1">Uncharacterized protein</fullName>
    </submittedName>
</protein>
<organism evidence="1 2">
    <name type="scientific">Rasamsonia emersonii (strain ATCC 16479 / CBS 393.64 / IMI 116815)</name>
    <dbReference type="NCBI Taxonomy" id="1408163"/>
    <lineage>
        <taxon>Eukaryota</taxon>
        <taxon>Fungi</taxon>
        <taxon>Dikarya</taxon>
        <taxon>Ascomycota</taxon>
        <taxon>Pezizomycotina</taxon>
        <taxon>Eurotiomycetes</taxon>
        <taxon>Eurotiomycetidae</taxon>
        <taxon>Eurotiales</taxon>
        <taxon>Trichocomaceae</taxon>
        <taxon>Rasamsonia</taxon>
    </lineage>
</organism>
<gene>
    <name evidence="1" type="ORF">T310_1347</name>
</gene>
<keyword evidence="2" id="KW-1185">Reference proteome</keyword>
<dbReference type="OrthoDB" id="4207132at2759"/>
<reference evidence="1 2" key="1">
    <citation type="submission" date="2015-04" db="EMBL/GenBank/DDBJ databases">
        <authorList>
            <person name="Heijne W.H."/>
            <person name="Fedorova N.D."/>
            <person name="Nierman W.C."/>
            <person name="Vollebregt A.W."/>
            <person name="Zhao Z."/>
            <person name="Wu L."/>
            <person name="Kumar M."/>
            <person name="Stam H."/>
            <person name="van den Berg M.A."/>
            <person name="Pel H.J."/>
        </authorList>
    </citation>
    <scope>NUCLEOTIDE SEQUENCE [LARGE SCALE GENOMIC DNA]</scope>
    <source>
        <strain evidence="1 2">CBS 393.64</strain>
    </source>
</reference>
<evidence type="ECO:0000313" key="2">
    <source>
        <dbReference type="Proteomes" id="UP000053958"/>
    </source>
</evidence>
<dbReference type="STRING" id="1408163.A0A0F4Z2K7"/>
<comment type="caution">
    <text evidence="1">The sequence shown here is derived from an EMBL/GenBank/DDBJ whole genome shotgun (WGS) entry which is preliminary data.</text>
</comment>
<accession>A0A0F4Z2K7</accession>
<dbReference type="Proteomes" id="UP000053958">
    <property type="component" value="Unassembled WGS sequence"/>
</dbReference>
<dbReference type="EMBL" id="LASV01000056">
    <property type="protein sequence ID" value="KKA24600.1"/>
    <property type="molecule type" value="Genomic_DNA"/>
</dbReference>
<evidence type="ECO:0000313" key="1">
    <source>
        <dbReference type="EMBL" id="KKA24600.1"/>
    </source>
</evidence>
<dbReference type="RefSeq" id="XP_013331212.1">
    <property type="nucleotide sequence ID" value="XM_013475758.1"/>
</dbReference>
<sequence length="207" mass="23232">MAEDIGILRESHWLDILQEGDRFSFPLSQTEWSLGPILTEKVLHGDRVGSLEVSEASGVCIATQTKGPSEGMKAILKIRMQRIHRTGFDGEVAWSESDQFSHVPLGEERRGNSILLAIGTGMPTDGTCFGMKRIIVDMEDVIYRGPNTYRFIPRRDYGRWTLDRPNLISSESADPMVPDDYDECVDDEALYALAARTRKAQERGDIP</sequence>
<name>A0A0F4Z2K7_RASE3</name>
<proteinExistence type="predicted"/>
<dbReference type="GeneID" id="25313698"/>